<dbReference type="PANTHER" id="PTHR12697">
    <property type="entry name" value="PBS LYASE HEAT-LIKE PROTEIN"/>
    <property type="match status" value="1"/>
</dbReference>
<protein>
    <submittedName>
        <fullName evidence="6">HEAT repeat domain-containing protein</fullName>
    </submittedName>
</protein>
<evidence type="ECO:0000256" key="1">
    <source>
        <dbReference type="ARBA" id="ARBA00022549"/>
    </source>
</evidence>
<keyword evidence="4" id="KW-0812">Transmembrane</keyword>
<dbReference type="InterPro" id="IPR016024">
    <property type="entry name" value="ARM-type_fold"/>
</dbReference>
<dbReference type="InterPro" id="IPR011989">
    <property type="entry name" value="ARM-like"/>
</dbReference>
<keyword evidence="1" id="KW-0042">Antenna complex</keyword>
<dbReference type="RefSeq" id="WP_268607713.1">
    <property type="nucleotide sequence ID" value="NZ_CP113797.1"/>
</dbReference>
<proteinExistence type="predicted"/>
<accession>A0A9E9C8D1</accession>
<feature type="transmembrane region" description="Helical" evidence="4">
    <location>
        <begin position="46"/>
        <end position="67"/>
    </location>
</feature>
<feature type="signal peptide" evidence="5">
    <location>
        <begin position="1"/>
        <end position="24"/>
    </location>
</feature>
<dbReference type="SMART" id="SM00567">
    <property type="entry name" value="EZ_HEAT"/>
    <property type="match status" value="1"/>
</dbReference>
<organism evidence="6 7">
    <name type="scientific">Thermocoleostomius sinensis A174</name>
    <dbReference type="NCBI Taxonomy" id="2016057"/>
    <lineage>
        <taxon>Bacteria</taxon>
        <taxon>Bacillati</taxon>
        <taxon>Cyanobacteriota</taxon>
        <taxon>Cyanophyceae</taxon>
        <taxon>Oculatellales</taxon>
        <taxon>Oculatellaceae</taxon>
        <taxon>Thermocoleostomius</taxon>
    </lineage>
</organism>
<evidence type="ECO:0000256" key="3">
    <source>
        <dbReference type="SAM" id="MobiDB-lite"/>
    </source>
</evidence>
<feature type="region of interest" description="Disordered" evidence="3">
    <location>
        <begin position="236"/>
        <end position="259"/>
    </location>
</feature>
<dbReference type="AlphaFoldDB" id="A0A9E9C8D1"/>
<sequence>MSYRLKLLFIIWLTCFSIAPNAIAKAETTDQVAEPPVSQTSARMEWIWWGAIALVPVTVVAGIFYSLHPRQSVQQPTSPISDPVPPHPQSDSIVLSSTTRLTKVDSVEALIQDLGSTDPQKRRSAIWELGQCGDSRAIQPLVDLLIDADSKQRALILAAVSEIGTRTLKPMQRALMISLQDDSSEVRKNAIRDVSRNFEWMAQVSQALQYATSDPDTEVRETAEWALGQLNRVRLPTSERTLDTPSAPVWESGQKTGDG</sequence>
<dbReference type="EMBL" id="CP113797">
    <property type="protein sequence ID" value="WAL58307.1"/>
    <property type="molecule type" value="Genomic_DNA"/>
</dbReference>
<keyword evidence="5" id="KW-0732">Signal</keyword>
<evidence type="ECO:0000256" key="5">
    <source>
        <dbReference type="SAM" id="SignalP"/>
    </source>
</evidence>
<dbReference type="GO" id="GO:0016491">
    <property type="term" value="F:oxidoreductase activity"/>
    <property type="evidence" value="ECO:0007669"/>
    <property type="project" value="TreeGrafter"/>
</dbReference>
<dbReference type="InterPro" id="IPR004155">
    <property type="entry name" value="PBS_lyase_HEAT"/>
</dbReference>
<evidence type="ECO:0000313" key="6">
    <source>
        <dbReference type="EMBL" id="WAL58307.1"/>
    </source>
</evidence>
<dbReference type="GO" id="GO:0030089">
    <property type="term" value="C:phycobilisome"/>
    <property type="evidence" value="ECO:0007669"/>
    <property type="project" value="UniProtKB-KW"/>
</dbReference>
<dbReference type="Gene3D" id="1.25.10.10">
    <property type="entry name" value="Leucine-rich Repeat Variant"/>
    <property type="match status" value="1"/>
</dbReference>
<dbReference type="Pfam" id="PF13646">
    <property type="entry name" value="HEAT_2"/>
    <property type="match status" value="1"/>
</dbReference>
<name>A0A9E9C8D1_9CYAN</name>
<keyword evidence="4" id="KW-0472">Membrane</keyword>
<evidence type="ECO:0000313" key="7">
    <source>
        <dbReference type="Proteomes" id="UP001163152"/>
    </source>
</evidence>
<keyword evidence="4" id="KW-1133">Transmembrane helix</keyword>
<evidence type="ECO:0000256" key="2">
    <source>
        <dbReference type="ARBA" id="ARBA00022738"/>
    </source>
</evidence>
<keyword evidence="7" id="KW-1185">Reference proteome</keyword>
<keyword evidence="2" id="KW-0605">Phycobilisome</keyword>
<gene>
    <name evidence="6" type="ORF">OXH18_14045</name>
</gene>
<dbReference type="Proteomes" id="UP001163152">
    <property type="component" value="Chromosome"/>
</dbReference>
<dbReference type="KEGG" id="tsin:OXH18_14045"/>
<dbReference type="PANTHER" id="PTHR12697:SF5">
    <property type="entry name" value="DEOXYHYPUSINE HYDROXYLASE"/>
    <property type="match status" value="1"/>
</dbReference>
<evidence type="ECO:0000256" key="4">
    <source>
        <dbReference type="SAM" id="Phobius"/>
    </source>
</evidence>
<reference evidence="6" key="1">
    <citation type="submission" date="2022-12" db="EMBL/GenBank/DDBJ databases">
        <title>Polyphasic identification of a Novel Hot-Spring Cyanobacterium Ocullathermofonsia sinensis gen nov. sp. nov. and Genomic Insights on its Adaptations to the Thermal Habitat.</title>
        <authorList>
            <person name="Daroch M."/>
            <person name="Tang J."/>
            <person name="Jiang Y."/>
        </authorList>
    </citation>
    <scope>NUCLEOTIDE SEQUENCE</scope>
    <source>
        <strain evidence="6">PKUAC-SCTA174</strain>
    </source>
</reference>
<feature type="chain" id="PRO_5038804765" evidence="5">
    <location>
        <begin position="25"/>
        <end position="259"/>
    </location>
</feature>
<dbReference type="SUPFAM" id="SSF48371">
    <property type="entry name" value="ARM repeat"/>
    <property type="match status" value="1"/>
</dbReference>